<evidence type="ECO:0000256" key="5">
    <source>
        <dbReference type="SAM" id="Phobius"/>
    </source>
</evidence>
<evidence type="ECO:0000256" key="4">
    <source>
        <dbReference type="ARBA" id="ARBA00023136"/>
    </source>
</evidence>
<dbReference type="RefSeq" id="WP_175346464.1">
    <property type="nucleotide sequence ID" value="NZ_JABMCI010000052.1"/>
</dbReference>
<reference evidence="7 8" key="1">
    <citation type="submission" date="2020-05" db="EMBL/GenBank/DDBJ databases">
        <title>Genome Sequencing of Type Strains.</title>
        <authorList>
            <person name="Lemaire J.F."/>
            <person name="Inderbitzin P."/>
            <person name="Gregorio O.A."/>
            <person name="Collins S.B."/>
            <person name="Wespe N."/>
            <person name="Knight-Connoni V."/>
        </authorList>
    </citation>
    <scope>NUCLEOTIDE SEQUENCE [LARGE SCALE GENOMIC DNA]</scope>
    <source>
        <strain evidence="7 8">ATCC 25174</strain>
    </source>
</reference>
<proteinExistence type="predicted"/>
<evidence type="ECO:0000256" key="2">
    <source>
        <dbReference type="ARBA" id="ARBA00022692"/>
    </source>
</evidence>
<feature type="transmembrane region" description="Helical" evidence="5">
    <location>
        <begin position="74"/>
        <end position="91"/>
    </location>
</feature>
<comment type="subcellular location">
    <subcellularLocation>
        <location evidence="1">Membrane</location>
        <topology evidence="1">Multi-pass membrane protein</topology>
    </subcellularLocation>
</comment>
<dbReference type="Pfam" id="PF00999">
    <property type="entry name" value="Na_H_Exchanger"/>
    <property type="match status" value="1"/>
</dbReference>
<dbReference type="EMBL" id="JABMCI010000052">
    <property type="protein sequence ID" value="NUU16581.1"/>
    <property type="molecule type" value="Genomic_DNA"/>
</dbReference>
<protein>
    <recommendedName>
        <fullName evidence="6">Cation/H+ exchanger transmembrane domain-containing protein</fullName>
    </recommendedName>
</protein>
<dbReference type="GO" id="GO:1902600">
    <property type="term" value="P:proton transmembrane transport"/>
    <property type="evidence" value="ECO:0007669"/>
    <property type="project" value="InterPro"/>
</dbReference>
<keyword evidence="3 5" id="KW-1133">Transmembrane helix</keyword>
<evidence type="ECO:0000256" key="1">
    <source>
        <dbReference type="ARBA" id="ARBA00004141"/>
    </source>
</evidence>
<feature type="domain" description="Cation/H+ exchanger transmembrane" evidence="6">
    <location>
        <begin position="6"/>
        <end position="117"/>
    </location>
</feature>
<name>A0A7Y6DVL6_9CELL</name>
<keyword evidence="8" id="KW-1185">Reference proteome</keyword>
<keyword evidence="4 5" id="KW-0472">Membrane</keyword>
<evidence type="ECO:0000259" key="6">
    <source>
        <dbReference type="Pfam" id="PF00999"/>
    </source>
</evidence>
<dbReference type="GO" id="GO:0015297">
    <property type="term" value="F:antiporter activity"/>
    <property type="evidence" value="ECO:0007669"/>
    <property type="project" value="InterPro"/>
</dbReference>
<dbReference type="GO" id="GO:0016020">
    <property type="term" value="C:membrane"/>
    <property type="evidence" value="ECO:0007669"/>
    <property type="project" value="UniProtKB-SubCell"/>
</dbReference>
<feature type="transmembrane region" description="Helical" evidence="5">
    <location>
        <begin position="12"/>
        <end position="32"/>
    </location>
</feature>
<dbReference type="AlphaFoldDB" id="A0A7Y6DVL6"/>
<evidence type="ECO:0000313" key="7">
    <source>
        <dbReference type="EMBL" id="NUU16581.1"/>
    </source>
</evidence>
<accession>A0A7Y6DVL6</accession>
<dbReference type="InterPro" id="IPR006153">
    <property type="entry name" value="Cation/H_exchanger_TM"/>
</dbReference>
<evidence type="ECO:0000313" key="8">
    <source>
        <dbReference type="Proteomes" id="UP000565724"/>
    </source>
</evidence>
<feature type="transmembrane region" description="Helical" evidence="5">
    <location>
        <begin position="44"/>
        <end position="62"/>
    </location>
</feature>
<feature type="transmembrane region" description="Helical" evidence="5">
    <location>
        <begin position="97"/>
        <end position="117"/>
    </location>
</feature>
<dbReference type="Proteomes" id="UP000565724">
    <property type="component" value="Unassembled WGS sequence"/>
</dbReference>
<organism evidence="7 8">
    <name type="scientific">Cellulomonas humilata</name>
    <dbReference type="NCBI Taxonomy" id="144055"/>
    <lineage>
        <taxon>Bacteria</taxon>
        <taxon>Bacillati</taxon>
        <taxon>Actinomycetota</taxon>
        <taxon>Actinomycetes</taxon>
        <taxon>Micrococcales</taxon>
        <taxon>Cellulomonadaceae</taxon>
        <taxon>Cellulomonas</taxon>
    </lineage>
</organism>
<keyword evidence="2 5" id="KW-0812">Transmembrane</keyword>
<sequence length="159" mass="16597">MAVTAVCRRRGRPAPLVLVAVAIVVSIVPGVPRFEIDSHVLHEFVLPPLLYSAALSSSYRDFRSSLNLITRRGVGLVLVSAAAVALAFWWLEPSVPFAAALVLGAVVAPPDAAAAVASRRHGSRPCGEPETFGPSIGHVGSVASWAEGRRAALPASTRS</sequence>
<gene>
    <name evidence="7" type="ORF">HP550_04885</name>
</gene>
<comment type="caution">
    <text evidence="7">The sequence shown here is derived from an EMBL/GenBank/DDBJ whole genome shotgun (WGS) entry which is preliminary data.</text>
</comment>
<evidence type="ECO:0000256" key="3">
    <source>
        <dbReference type="ARBA" id="ARBA00022989"/>
    </source>
</evidence>